<evidence type="ECO:0000313" key="3">
    <source>
        <dbReference type="Proteomes" id="UP001432322"/>
    </source>
</evidence>
<keyword evidence="1" id="KW-1133">Transmembrane helix</keyword>
<protein>
    <recommendedName>
        <fullName evidence="4">G protein-coupled receptor</fullName>
    </recommendedName>
</protein>
<organism evidence="2 3">
    <name type="scientific">Pristionchus fissidentatus</name>
    <dbReference type="NCBI Taxonomy" id="1538716"/>
    <lineage>
        <taxon>Eukaryota</taxon>
        <taxon>Metazoa</taxon>
        <taxon>Ecdysozoa</taxon>
        <taxon>Nematoda</taxon>
        <taxon>Chromadorea</taxon>
        <taxon>Rhabditida</taxon>
        <taxon>Rhabditina</taxon>
        <taxon>Diplogasteromorpha</taxon>
        <taxon>Diplogasteroidea</taxon>
        <taxon>Neodiplogasteridae</taxon>
        <taxon>Pristionchus</taxon>
    </lineage>
</organism>
<dbReference type="AlphaFoldDB" id="A0AAV5WCG9"/>
<reference evidence="2" key="1">
    <citation type="submission" date="2023-10" db="EMBL/GenBank/DDBJ databases">
        <title>Genome assembly of Pristionchus species.</title>
        <authorList>
            <person name="Yoshida K."/>
            <person name="Sommer R.J."/>
        </authorList>
    </citation>
    <scope>NUCLEOTIDE SEQUENCE</scope>
    <source>
        <strain evidence="2">RS5133</strain>
    </source>
</reference>
<keyword evidence="1" id="KW-0812">Transmembrane</keyword>
<accession>A0AAV5WCG9</accession>
<dbReference type="Proteomes" id="UP001432322">
    <property type="component" value="Unassembled WGS sequence"/>
</dbReference>
<feature type="non-terminal residue" evidence="2">
    <location>
        <position position="1"/>
    </location>
</feature>
<feature type="transmembrane region" description="Helical" evidence="1">
    <location>
        <begin position="174"/>
        <end position="195"/>
    </location>
</feature>
<keyword evidence="3" id="KW-1185">Reference proteome</keyword>
<sequence length="228" mass="26197">DQIKDTLRNLPSKPPMVRLRSLFYTLAHGDDTEYDQFENRDGEISSFRENDAAFRLFGSGVHVKIGAYITAVVGFSLTLLFCVFYSLYHSRGQGRNFFLDSIELIDLIFAFLIGIPCHIILGIGIYQERKTFFGPFLVFYATNFILNVVFTALTLIAAAFDFHRQFFGNIQWDFSWTFFQIVWTSAQALAIYVVFKCRRYIAARCHFKSNTSHFSTPFSITTDAITSN</sequence>
<keyword evidence="1" id="KW-0472">Membrane</keyword>
<evidence type="ECO:0000256" key="1">
    <source>
        <dbReference type="SAM" id="Phobius"/>
    </source>
</evidence>
<gene>
    <name evidence="2" type="ORF">PFISCL1PPCAC_19685</name>
</gene>
<evidence type="ECO:0000313" key="2">
    <source>
        <dbReference type="EMBL" id="GMT28388.1"/>
    </source>
</evidence>
<proteinExistence type="predicted"/>
<comment type="caution">
    <text evidence="2">The sequence shown here is derived from an EMBL/GenBank/DDBJ whole genome shotgun (WGS) entry which is preliminary data.</text>
</comment>
<feature type="transmembrane region" description="Helical" evidence="1">
    <location>
        <begin position="65"/>
        <end position="87"/>
    </location>
</feature>
<dbReference type="EMBL" id="BTSY01000005">
    <property type="protein sequence ID" value="GMT28388.1"/>
    <property type="molecule type" value="Genomic_DNA"/>
</dbReference>
<feature type="transmembrane region" description="Helical" evidence="1">
    <location>
        <begin position="138"/>
        <end position="162"/>
    </location>
</feature>
<feature type="transmembrane region" description="Helical" evidence="1">
    <location>
        <begin position="107"/>
        <end position="126"/>
    </location>
</feature>
<name>A0AAV5WCG9_9BILA</name>
<evidence type="ECO:0008006" key="4">
    <source>
        <dbReference type="Google" id="ProtNLM"/>
    </source>
</evidence>